<reference evidence="1 2" key="1">
    <citation type="submission" date="2018-10" db="EMBL/GenBank/DDBJ databases">
        <title>Isolation and Genetic Analysis of a Novel Cyanophage S-LB68 from the Huang Bohai.</title>
        <authorList>
            <person name="Liu X."/>
        </authorList>
    </citation>
    <scope>NUCLEOTIDE SEQUENCE [LARGE SCALE GENOMIC DNA]</scope>
</reference>
<name>A0A482IF12_9CAUD</name>
<protein>
    <recommendedName>
        <fullName evidence="3">Antirestriction protein</fullName>
    </recommendedName>
</protein>
<proteinExistence type="predicted"/>
<sequence>MTATLSKLTGQDLIDHVKLHNDCCSKSEMCLDAGYVNKNGGPAFTDFYTALLEAKTDLNQMPEESQSGADWYDNLSEQDQLLYDQIEDMCPEFAKLTAEECQEFMDELSDIGITTAQQFEDAYYMQFDSYKAEREFAEELMCQVTPNLEDSPVFFAIDWQRVWDHSLSYDFSTIEFDGTTYFFHNN</sequence>
<dbReference type="EMBL" id="MK016662">
    <property type="protein sequence ID" value="QBP05844.1"/>
    <property type="molecule type" value="Genomic_DNA"/>
</dbReference>
<organism evidence="1 2">
    <name type="scientific">Synechococcus phage S-B28</name>
    <dbReference type="NCBI Taxonomy" id="2545435"/>
    <lineage>
        <taxon>Viruses</taxon>
        <taxon>Duplodnaviria</taxon>
        <taxon>Heunggongvirae</taxon>
        <taxon>Uroviricota</taxon>
        <taxon>Caudoviricetes</taxon>
        <taxon>Autographivirales</taxon>
        <taxon>Sechaudvirinae</taxon>
        <taxon>Qadamvirus</taxon>
        <taxon>Qadamvirus SB28</taxon>
    </lineage>
</organism>
<dbReference type="GeneID" id="55012428"/>
<evidence type="ECO:0008006" key="3">
    <source>
        <dbReference type="Google" id="ProtNLM"/>
    </source>
</evidence>
<evidence type="ECO:0000313" key="1">
    <source>
        <dbReference type="EMBL" id="QBP05844.1"/>
    </source>
</evidence>
<dbReference type="KEGG" id="vg:55012428"/>
<accession>A0A482IF12</accession>
<keyword evidence="2" id="KW-1185">Reference proteome</keyword>
<evidence type="ECO:0000313" key="2">
    <source>
        <dbReference type="Proteomes" id="UP000295590"/>
    </source>
</evidence>
<dbReference type="Proteomes" id="UP000295590">
    <property type="component" value="Segment"/>
</dbReference>
<dbReference type="RefSeq" id="YP_009820981.1">
    <property type="nucleotide sequence ID" value="NC_048171.1"/>
</dbReference>